<sequence length="177" mass="21049">MKVYVNRVFFNTIDHPKYFALSIYFQGCDKHPKCPFCHNKDTWEPFKGFEYDVEALIRRLKEKINAIIDSYDKLAVVYLGGEPLAPYNRKAVFEISKALKEEFSDKIVNTIYTWRTLEDIEAQNLRNYITYMDEGILGPYEHDKRNIDENGNLLFPASKNQKYVKFSRRRKTCMKTY</sequence>
<name>A0ABX3II13_9BACT</name>
<reference evidence="5 6" key="1">
    <citation type="submission" date="2015-06" db="EMBL/GenBank/DDBJ databases">
        <title>Genome sequencing of Thermotogales isolates from hydrothermal vents.</title>
        <authorList>
            <person name="Haverkamp T.H."/>
            <person name="Kublanov I.V."/>
            <person name="Nesbo C.L."/>
        </authorList>
    </citation>
    <scope>NUCLEOTIDE SEQUENCE [LARGE SCALE GENOMIC DNA]</scope>
    <source>
        <strain evidence="6">ik275mar</strain>
    </source>
</reference>
<dbReference type="SUPFAM" id="SSF102114">
    <property type="entry name" value="Radical SAM enzymes"/>
    <property type="match status" value="1"/>
</dbReference>
<keyword evidence="2" id="KW-0479">Metal-binding</keyword>
<proteinExistence type="predicted"/>
<gene>
    <name evidence="5" type="ORF">XJ44_03470</name>
</gene>
<dbReference type="Proteomes" id="UP000242616">
    <property type="component" value="Unassembled WGS sequence"/>
</dbReference>
<dbReference type="SFLD" id="SFLDS00029">
    <property type="entry name" value="Radical_SAM"/>
    <property type="match status" value="1"/>
</dbReference>
<comment type="caution">
    <text evidence="5">The sequence shown here is derived from an EMBL/GenBank/DDBJ whole genome shotgun (WGS) entry which is preliminary data.</text>
</comment>
<evidence type="ECO:0000313" key="6">
    <source>
        <dbReference type="Proteomes" id="UP000242616"/>
    </source>
</evidence>
<evidence type="ECO:0000256" key="1">
    <source>
        <dbReference type="ARBA" id="ARBA00022691"/>
    </source>
</evidence>
<dbReference type="InterPro" id="IPR013785">
    <property type="entry name" value="Aldolase_TIM"/>
</dbReference>
<dbReference type="InterPro" id="IPR007197">
    <property type="entry name" value="rSAM"/>
</dbReference>
<dbReference type="Pfam" id="PF13353">
    <property type="entry name" value="Fer4_12"/>
    <property type="match status" value="1"/>
</dbReference>
<dbReference type="Gene3D" id="3.20.20.70">
    <property type="entry name" value="Aldolase class I"/>
    <property type="match status" value="1"/>
</dbReference>
<dbReference type="EMBL" id="LBFC01000015">
    <property type="protein sequence ID" value="ONN27479.1"/>
    <property type="molecule type" value="Genomic_DNA"/>
</dbReference>
<keyword evidence="6" id="KW-1185">Reference proteome</keyword>
<accession>A0ABX3II13</accession>
<organism evidence="5 6">
    <name type="scientific">Thermosipho affectus</name>
    <dbReference type="NCBI Taxonomy" id="660294"/>
    <lineage>
        <taxon>Bacteria</taxon>
        <taxon>Thermotogati</taxon>
        <taxon>Thermotogota</taxon>
        <taxon>Thermotogae</taxon>
        <taxon>Thermotogales</taxon>
        <taxon>Fervidobacteriaceae</taxon>
        <taxon>Thermosipho</taxon>
    </lineage>
</organism>
<evidence type="ECO:0000256" key="3">
    <source>
        <dbReference type="ARBA" id="ARBA00023004"/>
    </source>
</evidence>
<keyword evidence="1" id="KW-0949">S-adenosyl-L-methionine</keyword>
<evidence type="ECO:0000313" key="5">
    <source>
        <dbReference type="EMBL" id="ONN27479.1"/>
    </source>
</evidence>
<evidence type="ECO:0000256" key="4">
    <source>
        <dbReference type="ARBA" id="ARBA00023014"/>
    </source>
</evidence>
<keyword evidence="3" id="KW-0408">Iron</keyword>
<dbReference type="InterPro" id="IPR058240">
    <property type="entry name" value="rSAM_sf"/>
</dbReference>
<keyword evidence="4" id="KW-0411">Iron-sulfur</keyword>
<protein>
    <submittedName>
        <fullName evidence="5">Ribonucleoside-triphosphate reductase</fullName>
    </submittedName>
</protein>
<evidence type="ECO:0000256" key="2">
    <source>
        <dbReference type="ARBA" id="ARBA00022723"/>
    </source>
</evidence>